<organism evidence="1 2">
    <name type="scientific">Campylobacter showae RM3277</name>
    <dbReference type="NCBI Taxonomy" id="553219"/>
    <lineage>
        <taxon>Bacteria</taxon>
        <taxon>Pseudomonadati</taxon>
        <taxon>Campylobacterota</taxon>
        <taxon>Epsilonproteobacteria</taxon>
        <taxon>Campylobacterales</taxon>
        <taxon>Campylobacteraceae</taxon>
        <taxon>Campylobacter</taxon>
    </lineage>
</organism>
<dbReference type="AlphaFoldDB" id="C6RJ76"/>
<name>C6RJ76_9BACT</name>
<protein>
    <submittedName>
        <fullName evidence="1">Uncharacterized protein</fullName>
    </submittedName>
</protein>
<accession>C6RJ76</accession>
<evidence type="ECO:0000313" key="1">
    <source>
        <dbReference type="EMBL" id="EET78657.1"/>
    </source>
</evidence>
<evidence type="ECO:0000313" key="2">
    <source>
        <dbReference type="Proteomes" id="UP000003107"/>
    </source>
</evidence>
<dbReference type="STRING" id="553219.CAMSH0001_0179"/>
<dbReference type="Proteomes" id="UP000003107">
    <property type="component" value="Unassembled WGS sequence"/>
</dbReference>
<reference evidence="1 2" key="1">
    <citation type="submission" date="2009-07" db="EMBL/GenBank/DDBJ databases">
        <authorList>
            <person name="Madupu R."/>
            <person name="Sebastian Y."/>
            <person name="Durkin A.S."/>
            <person name="Torralba M."/>
            <person name="Methe B."/>
            <person name="Sutton G.G."/>
            <person name="Strausberg R.L."/>
            <person name="Nelson K.E."/>
        </authorList>
    </citation>
    <scope>NUCLEOTIDE SEQUENCE [LARGE SCALE GENOMIC DNA]</scope>
    <source>
        <strain evidence="1 2">RM3277</strain>
    </source>
</reference>
<keyword evidence="2" id="KW-1185">Reference proteome</keyword>
<dbReference type="EMBL" id="ACVQ01000033">
    <property type="protein sequence ID" value="EET78657.1"/>
    <property type="molecule type" value="Genomic_DNA"/>
</dbReference>
<gene>
    <name evidence="1" type="ORF">CAMSH0001_0179</name>
</gene>
<proteinExistence type="predicted"/>
<sequence>MTKFKLLTLNLRRSNLPMPSRQILQKSIAVKFASCWILPSSLNYSANLLKLQT</sequence>
<comment type="caution">
    <text evidence="1">The sequence shown here is derived from an EMBL/GenBank/DDBJ whole genome shotgun (WGS) entry which is preliminary data.</text>
</comment>